<dbReference type="RefSeq" id="WP_188854395.1">
    <property type="nucleotide sequence ID" value="NZ_BMJJ01000011.1"/>
</dbReference>
<dbReference type="Gene3D" id="1.10.260.40">
    <property type="entry name" value="lambda repressor-like DNA-binding domains"/>
    <property type="match status" value="1"/>
</dbReference>
<dbReference type="InterPro" id="IPR010982">
    <property type="entry name" value="Lambda_DNA-bd_dom_sf"/>
</dbReference>
<reference evidence="2" key="1">
    <citation type="journal article" date="2014" name="Int. J. Syst. Evol. Microbiol.">
        <title>Complete genome sequence of Corynebacterium casei LMG S-19264T (=DSM 44701T), isolated from a smear-ripened cheese.</title>
        <authorList>
            <consortium name="US DOE Joint Genome Institute (JGI-PGF)"/>
            <person name="Walter F."/>
            <person name="Albersmeier A."/>
            <person name="Kalinowski J."/>
            <person name="Ruckert C."/>
        </authorList>
    </citation>
    <scope>NUCLEOTIDE SEQUENCE</scope>
    <source>
        <strain evidence="2">CGMCC 1.15493</strain>
    </source>
</reference>
<proteinExistence type="predicted"/>
<protein>
    <recommendedName>
        <fullName evidence="4">XRE family transcriptional regulator</fullName>
    </recommendedName>
</protein>
<gene>
    <name evidence="2" type="ORF">GCM10011335_41770</name>
</gene>
<evidence type="ECO:0008006" key="4">
    <source>
        <dbReference type="Google" id="ProtNLM"/>
    </source>
</evidence>
<accession>A0A916Y896</accession>
<keyword evidence="3" id="KW-1185">Reference proteome</keyword>
<name>A0A916Y896_9HYPH</name>
<reference evidence="2" key="2">
    <citation type="submission" date="2020-09" db="EMBL/GenBank/DDBJ databases">
        <authorList>
            <person name="Sun Q."/>
            <person name="Zhou Y."/>
        </authorList>
    </citation>
    <scope>NUCLEOTIDE SEQUENCE</scope>
    <source>
        <strain evidence="2">CGMCC 1.15493</strain>
    </source>
</reference>
<evidence type="ECO:0000256" key="1">
    <source>
        <dbReference type="SAM" id="MobiDB-lite"/>
    </source>
</evidence>
<sequence>MDPVTTPHAPATTRSITAAQCRAARALSNWSIGRLSREAEIPVSDIVALESGRLLIRAAIHGSLIRAFHRGGVLFLPGEGLRLARESGGPSAGTAAEERSGGTGGRPA</sequence>
<organism evidence="2 3">
    <name type="scientific">Aureimonas glaciei</name>
    <dbReference type="NCBI Taxonomy" id="1776957"/>
    <lineage>
        <taxon>Bacteria</taxon>
        <taxon>Pseudomonadati</taxon>
        <taxon>Pseudomonadota</taxon>
        <taxon>Alphaproteobacteria</taxon>
        <taxon>Hyphomicrobiales</taxon>
        <taxon>Aurantimonadaceae</taxon>
        <taxon>Aureimonas</taxon>
    </lineage>
</organism>
<evidence type="ECO:0000313" key="2">
    <source>
        <dbReference type="EMBL" id="GGD34353.1"/>
    </source>
</evidence>
<dbReference type="AlphaFoldDB" id="A0A916Y896"/>
<dbReference type="GO" id="GO:0003677">
    <property type="term" value="F:DNA binding"/>
    <property type="evidence" value="ECO:0007669"/>
    <property type="project" value="InterPro"/>
</dbReference>
<feature type="region of interest" description="Disordered" evidence="1">
    <location>
        <begin position="85"/>
        <end position="108"/>
    </location>
</feature>
<comment type="caution">
    <text evidence="2">The sequence shown here is derived from an EMBL/GenBank/DDBJ whole genome shotgun (WGS) entry which is preliminary data.</text>
</comment>
<evidence type="ECO:0000313" key="3">
    <source>
        <dbReference type="Proteomes" id="UP000613160"/>
    </source>
</evidence>
<dbReference type="EMBL" id="BMJJ01000011">
    <property type="protein sequence ID" value="GGD34353.1"/>
    <property type="molecule type" value="Genomic_DNA"/>
</dbReference>
<dbReference type="Proteomes" id="UP000613160">
    <property type="component" value="Unassembled WGS sequence"/>
</dbReference>